<dbReference type="PANTHER" id="PTHR37716:SF1">
    <property type="entry name" value="OS07G0568900 PROTEIN"/>
    <property type="match status" value="1"/>
</dbReference>
<evidence type="ECO:0000256" key="1">
    <source>
        <dbReference type="SAM" id="Phobius"/>
    </source>
</evidence>
<name>I3T0P4_MEDTR</name>
<dbReference type="Proteomes" id="UP000265566">
    <property type="component" value="Chromosome 3"/>
</dbReference>
<proteinExistence type="evidence at transcript level"/>
<evidence type="ECO:0000313" key="4">
    <source>
        <dbReference type="Proteomes" id="UP000265566"/>
    </source>
</evidence>
<protein>
    <recommendedName>
        <fullName evidence="5">Transmembrane protein</fullName>
    </recommendedName>
</protein>
<evidence type="ECO:0000313" key="2">
    <source>
        <dbReference type="EMBL" id="AFK46086.1"/>
    </source>
</evidence>
<dbReference type="EMBL" id="PSQE01000003">
    <property type="protein sequence ID" value="RHN67500.1"/>
    <property type="molecule type" value="Genomic_DNA"/>
</dbReference>
<dbReference type="EMBL" id="BT146292">
    <property type="protein sequence ID" value="AFK46086.1"/>
    <property type="molecule type" value="mRNA"/>
</dbReference>
<keyword evidence="1" id="KW-1133">Transmembrane helix</keyword>
<gene>
    <name evidence="3" type="ORF">MtrunA17_Chr3g0103371</name>
</gene>
<reference evidence="3" key="3">
    <citation type="journal article" date="2018" name="Nat. Plants">
        <title>Whole-genome landscape of Medicago truncatula symbiotic genes.</title>
        <authorList>
            <person name="Pecrix Y."/>
            <person name="Gamas P."/>
            <person name="Carrere S."/>
        </authorList>
    </citation>
    <scope>NUCLEOTIDE SEQUENCE</scope>
    <source>
        <tissue evidence="3">Leaves</tissue>
    </source>
</reference>
<dbReference type="PANTHER" id="PTHR37716">
    <property type="entry name" value="OS07G0568900 PROTEIN"/>
    <property type="match status" value="1"/>
</dbReference>
<evidence type="ECO:0000313" key="3">
    <source>
        <dbReference type="EMBL" id="RHN67500.1"/>
    </source>
</evidence>
<dbReference type="KEGG" id="mtr:11443179"/>
<dbReference type="OrthoDB" id="780445at2759"/>
<accession>I3T0P4</accession>
<organism evidence="2">
    <name type="scientific">Medicago truncatula</name>
    <name type="common">Barrel medic</name>
    <name type="synonym">Medicago tribuloides</name>
    <dbReference type="NCBI Taxonomy" id="3880"/>
    <lineage>
        <taxon>Eukaryota</taxon>
        <taxon>Viridiplantae</taxon>
        <taxon>Streptophyta</taxon>
        <taxon>Embryophyta</taxon>
        <taxon>Tracheophyta</taxon>
        <taxon>Spermatophyta</taxon>
        <taxon>Magnoliopsida</taxon>
        <taxon>eudicotyledons</taxon>
        <taxon>Gunneridae</taxon>
        <taxon>Pentapetalae</taxon>
        <taxon>rosids</taxon>
        <taxon>fabids</taxon>
        <taxon>Fabales</taxon>
        <taxon>Fabaceae</taxon>
        <taxon>Papilionoideae</taxon>
        <taxon>50 kb inversion clade</taxon>
        <taxon>NPAAA clade</taxon>
        <taxon>Hologalegina</taxon>
        <taxon>IRL clade</taxon>
        <taxon>Trifolieae</taxon>
        <taxon>Medicago</taxon>
    </lineage>
</organism>
<reference evidence="4" key="2">
    <citation type="journal article" date="2018" name="Nat. Plants">
        <title>Whole-genome landscape of Medicago truncatula symbiotic genes.</title>
        <authorList>
            <person name="Pecrix Y."/>
            <person name="Staton S.E."/>
            <person name="Sallet E."/>
            <person name="Lelandais-Briere C."/>
            <person name="Moreau S."/>
            <person name="Carrere S."/>
            <person name="Blein T."/>
            <person name="Jardinaud M.F."/>
            <person name="Latrasse D."/>
            <person name="Zouine M."/>
            <person name="Zahm M."/>
            <person name="Kreplak J."/>
            <person name="Mayjonade B."/>
            <person name="Satge C."/>
            <person name="Perez M."/>
            <person name="Cauet S."/>
            <person name="Marande W."/>
            <person name="Chantry-Darmon C."/>
            <person name="Lopez-Roques C."/>
            <person name="Bouchez O."/>
            <person name="Berard A."/>
            <person name="Debelle F."/>
            <person name="Munos S."/>
            <person name="Bendahmane A."/>
            <person name="Berges H."/>
            <person name="Niebel A."/>
            <person name="Buitink J."/>
            <person name="Frugier F."/>
            <person name="Benhamed M."/>
            <person name="Crespi M."/>
            <person name="Gouzy J."/>
            <person name="Gamas P."/>
        </authorList>
    </citation>
    <scope>NUCLEOTIDE SEQUENCE [LARGE SCALE GENOMIC DNA]</scope>
    <source>
        <strain evidence="4">cv. Jemalong A17</strain>
    </source>
</reference>
<evidence type="ECO:0008006" key="5">
    <source>
        <dbReference type="Google" id="ProtNLM"/>
    </source>
</evidence>
<dbReference type="ExpressionAtlas" id="I3T0P4">
    <property type="expression patterns" value="differential"/>
</dbReference>
<reference evidence="2" key="1">
    <citation type="submission" date="2012-05" db="EMBL/GenBank/DDBJ databases">
        <authorList>
            <person name="Krishnakumar V."/>
            <person name="Cheung F."/>
            <person name="Xiao Y."/>
            <person name="Chan A."/>
            <person name="Moskal W.A."/>
            <person name="Town C.D."/>
        </authorList>
    </citation>
    <scope>NUCLEOTIDE SEQUENCE</scope>
</reference>
<keyword evidence="1" id="KW-0812">Transmembrane</keyword>
<dbReference type="AlphaFoldDB" id="I3T0P4"/>
<feature type="transmembrane region" description="Helical" evidence="1">
    <location>
        <begin position="119"/>
        <end position="142"/>
    </location>
</feature>
<dbReference type="Gramene" id="rna15693">
    <property type="protein sequence ID" value="RHN67500.1"/>
    <property type="gene ID" value="gene15693"/>
</dbReference>
<keyword evidence="1" id="KW-0472">Membrane</keyword>
<sequence length="149" mass="16901">MLFSMKPLSIYKQPPLLFASLSKQLLHNDDRGIFKERRLIKYSSSFNSCCIVHALKEDSKQYEIDPEKAREALKELDQKIQSLSNREVSSPKLKVSEMKPTREEVISENNGKLEISESFLALLAGGLVLFTILYNVLFLTVIKPAIDGP</sequence>